<keyword evidence="3" id="KW-1185">Reference proteome</keyword>
<proteinExistence type="predicted"/>
<dbReference type="RefSeq" id="WP_168836884.1">
    <property type="nucleotide sequence ID" value="NZ_JABAIK010000012.1"/>
</dbReference>
<evidence type="ECO:0000313" key="2">
    <source>
        <dbReference type="EMBL" id="NLS13788.1"/>
    </source>
</evidence>
<name>A0A7X8TS33_9VIBR</name>
<protein>
    <submittedName>
        <fullName evidence="2">ATP-binding protein</fullName>
    </submittedName>
</protein>
<comment type="caution">
    <text evidence="2">The sequence shown here is derived from an EMBL/GenBank/DDBJ whole genome shotgun (WGS) entry which is preliminary data.</text>
</comment>
<keyword evidence="1" id="KW-0812">Transmembrane</keyword>
<evidence type="ECO:0000256" key="1">
    <source>
        <dbReference type="SAM" id="Phobius"/>
    </source>
</evidence>
<feature type="transmembrane region" description="Helical" evidence="1">
    <location>
        <begin position="12"/>
        <end position="31"/>
    </location>
</feature>
<dbReference type="GO" id="GO:0005524">
    <property type="term" value="F:ATP binding"/>
    <property type="evidence" value="ECO:0007669"/>
    <property type="project" value="UniProtKB-KW"/>
</dbReference>
<keyword evidence="2" id="KW-0547">Nucleotide-binding</keyword>
<keyword evidence="2" id="KW-0067">ATP-binding</keyword>
<keyword evidence="1" id="KW-0472">Membrane</keyword>
<organism evidence="2 3">
    <name type="scientific">Vibrio agarilyticus</name>
    <dbReference type="NCBI Taxonomy" id="2726741"/>
    <lineage>
        <taxon>Bacteria</taxon>
        <taxon>Pseudomonadati</taxon>
        <taxon>Pseudomonadota</taxon>
        <taxon>Gammaproteobacteria</taxon>
        <taxon>Vibrionales</taxon>
        <taxon>Vibrionaceae</taxon>
        <taxon>Vibrio</taxon>
    </lineage>
</organism>
<dbReference type="Proteomes" id="UP000535589">
    <property type="component" value="Unassembled WGS sequence"/>
</dbReference>
<sequence>MNNLRSNQRGTFAIEFALLGVAFSTMLLLAADTVVKLSIQGKLDRLSYSLVNVVKERTQLYGKDDHTLTTDLALELHNFAHHSLTRTLDTYQPELFGSQIEVLVFDGTGNPIADEPFTHGHECSNPQVISDYEHLSMVTSWGRKAVLYRVSLCYDVQNWVFNNDWVQLSSASIMMGR</sequence>
<dbReference type="Pfam" id="PF16964">
    <property type="entry name" value="TadF"/>
    <property type="match status" value="1"/>
</dbReference>
<gene>
    <name evidence="2" type="ORF">HGP28_12890</name>
</gene>
<dbReference type="InterPro" id="IPR031582">
    <property type="entry name" value="TadF"/>
</dbReference>
<evidence type="ECO:0000313" key="3">
    <source>
        <dbReference type="Proteomes" id="UP000535589"/>
    </source>
</evidence>
<dbReference type="AlphaFoldDB" id="A0A7X8TS33"/>
<reference evidence="2 3" key="1">
    <citation type="submission" date="2020-04" db="EMBL/GenBank/DDBJ databases">
        <title>Vibrio sp. SM6, a novel species isolated from seawater.</title>
        <authorList>
            <person name="Wang X."/>
        </authorList>
    </citation>
    <scope>NUCLEOTIDE SEQUENCE [LARGE SCALE GENOMIC DNA]</scope>
    <source>
        <strain evidence="2 3">SM6</strain>
    </source>
</reference>
<accession>A0A7X8TS33</accession>
<keyword evidence="1" id="KW-1133">Transmembrane helix</keyword>
<dbReference type="EMBL" id="JABAIK010000012">
    <property type="protein sequence ID" value="NLS13788.1"/>
    <property type="molecule type" value="Genomic_DNA"/>
</dbReference>